<feature type="transmembrane region" description="Helical" evidence="7">
    <location>
        <begin position="1115"/>
        <end position="1140"/>
    </location>
</feature>
<feature type="region of interest" description="Disordered" evidence="6">
    <location>
        <begin position="1431"/>
        <end position="1452"/>
    </location>
</feature>
<dbReference type="Pfam" id="PF07810">
    <property type="entry name" value="TMC"/>
    <property type="match status" value="1"/>
</dbReference>
<feature type="region of interest" description="Disordered" evidence="6">
    <location>
        <begin position="625"/>
        <end position="675"/>
    </location>
</feature>
<feature type="compositionally biased region" description="Polar residues" evidence="6">
    <location>
        <begin position="1622"/>
        <end position="1631"/>
    </location>
</feature>
<organism evidence="9 10">
    <name type="scientific">Parascaris univalens</name>
    <name type="common">Nematode worm</name>
    <dbReference type="NCBI Taxonomy" id="6257"/>
    <lineage>
        <taxon>Eukaryota</taxon>
        <taxon>Metazoa</taxon>
        <taxon>Ecdysozoa</taxon>
        <taxon>Nematoda</taxon>
        <taxon>Chromadorea</taxon>
        <taxon>Rhabditida</taxon>
        <taxon>Spirurina</taxon>
        <taxon>Ascaridomorpha</taxon>
        <taxon>Ascaridoidea</taxon>
        <taxon>Ascarididae</taxon>
        <taxon>Parascaris</taxon>
    </lineage>
</organism>
<proteinExistence type="inferred from homology"/>
<feature type="region of interest" description="Disordered" evidence="6">
    <location>
        <begin position="1267"/>
        <end position="1289"/>
    </location>
</feature>
<feature type="compositionally biased region" description="Polar residues" evidence="6">
    <location>
        <begin position="1431"/>
        <end position="1448"/>
    </location>
</feature>
<feature type="transmembrane region" description="Helical" evidence="7">
    <location>
        <begin position="194"/>
        <end position="215"/>
    </location>
</feature>
<dbReference type="InterPro" id="IPR012496">
    <property type="entry name" value="TMC_dom"/>
</dbReference>
<feature type="region of interest" description="Disordered" evidence="6">
    <location>
        <begin position="694"/>
        <end position="728"/>
    </location>
</feature>
<feature type="compositionally biased region" description="Polar residues" evidence="6">
    <location>
        <begin position="830"/>
        <end position="850"/>
    </location>
</feature>
<feature type="compositionally biased region" description="Low complexity" evidence="6">
    <location>
        <begin position="798"/>
        <end position="825"/>
    </location>
</feature>
<dbReference type="PANTHER" id="PTHR23302">
    <property type="entry name" value="TRANSMEMBRANE CHANNEL-RELATED"/>
    <property type="match status" value="1"/>
</dbReference>
<feature type="transmembrane region" description="Helical" evidence="7">
    <location>
        <begin position="428"/>
        <end position="447"/>
    </location>
</feature>
<evidence type="ECO:0000256" key="2">
    <source>
        <dbReference type="ARBA" id="ARBA00006510"/>
    </source>
</evidence>
<evidence type="ECO:0000256" key="4">
    <source>
        <dbReference type="ARBA" id="ARBA00022989"/>
    </source>
</evidence>
<dbReference type="WBParaSite" id="PgR039_g082_t03">
    <property type="protein sequence ID" value="PgR039_g082_t03"/>
    <property type="gene ID" value="PgR039_g082"/>
</dbReference>
<feature type="transmembrane region" description="Helical" evidence="7">
    <location>
        <begin position="1003"/>
        <end position="1020"/>
    </location>
</feature>
<evidence type="ECO:0000256" key="7">
    <source>
        <dbReference type="SAM" id="Phobius"/>
    </source>
</evidence>
<reference evidence="10" key="1">
    <citation type="submission" date="2022-11" db="UniProtKB">
        <authorList>
            <consortium name="WormBaseParasite"/>
        </authorList>
    </citation>
    <scope>IDENTIFICATION</scope>
</reference>
<dbReference type="GO" id="GO:0008381">
    <property type="term" value="F:mechanosensitive monoatomic ion channel activity"/>
    <property type="evidence" value="ECO:0007669"/>
    <property type="project" value="TreeGrafter"/>
</dbReference>
<evidence type="ECO:0000256" key="6">
    <source>
        <dbReference type="SAM" id="MobiDB-lite"/>
    </source>
</evidence>
<dbReference type="Proteomes" id="UP000887569">
    <property type="component" value="Unplaced"/>
</dbReference>
<evidence type="ECO:0000259" key="8">
    <source>
        <dbReference type="Pfam" id="PF07810"/>
    </source>
</evidence>
<feature type="compositionally biased region" description="Low complexity" evidence="6">
    <location>
        <begin position="1580"/>
        <end position="1590"/>
    </location>
</feature>
<evidence type="ECO:0000256" key="1">
    <source>
        <dbReference type="ARBA" id="ARBA00004141"/>
    </source>
</evidence>
<feature type="compositionally biased region" description="Basic residues" evidence="6">
    <location>
        <begin position="43"/>
        <end position="52"/>
    </location>
</feature>
<feature type="transmembrane region" description="Helical" evidence="7">
    <location>
        <begin position="1058"/>
        <end position="1079"/>
    </location>
</feature>
<feature type="transmembrane region" description="Helical" evidence="7">
    <location>
        <begin position="459"/>
        <end position="479"/>
    </location>
</feature>
<feature type="compositionally biased region" description="Low complexity" evidence="6">
    <location>
        <begin position="699"/>
        <end position="726"/>
    </location>
</feature>
<feature type="compositionally biased region" description="Basic residues" evidence="6">
    <location>
        <begin position="1536"/>
        <end position="1546"/>
    </location>
</feature>
<feature type="transmembrane region" description="Helical" evidence="7">
    <location>
        <begin position="947"/>
        <end position="968"/>
    </location>
</feature>
<feature type="region of interest" description="Disordered" evidence="6">
    <location>
        <begin position="798"/>
        <end position="850"/>
    </location>
</feature>
<feature type="compositionally biased region" description="Low complexity" evidence="6">
    <location>
        <begin position="1522"/>
        <end position="1535"/>
    </location>
</feature>
<feature type="region of interest" description="Disordered" evidence="6">
    <location>
        <begin position="1520"/>
        <end position="1595"/>
    </location>
</feature>
<feature type="compositionally biased region" description="Polar residues" evidence="6">
    <location>
        <begin position="1476"/>
        <end position="1493"/>
    </location>
</feature>
<feature type="transmembrane region" description="Helical" evidence="7">
    <location>
        <begin position="290"/>
        <end position="312"/>
    </location>
</feature>
<feature type="region of interest" description="Disordered" evidence="6">
    <location>
        <begin position="1466"/>
        <end position="1497"/>
    </location>
</feature>
<dbReference type="PANTHER" id="PTHR23302:SF40">
    <property type="entry name" value="TRANSMEMBRANE CHANNEL-LIKE PROTEIN"/>
    <property type="match status" value="1"/>
</dbReference>
<feature type="region of interest" description="Disordered" evidence="6">
    <location>
        <begin position="74"/>
        <end position="93"/>
    </location>
</feature>
<name>A0A915BGQ5_PARUN</name>
<feature type="compositionally biased region" description="Low complexity" evidence="6">
    <location>
        <begin position="1611"/>
        <end position="1621"/>
    </location>
</feature>
<protein>
    <submittedName>
        <fullName evidence="10">TMC domain-containing protein</fullName>
    </submittedName>
</protein>
<feature type="domain" description="TMC" evidence="8">
    <location>
        <begin position="938"/>
        <end position="1053"/>
    </location>
</feature>
<comment type="similarity">
    <text evidence="2">Belongs to the TMC family.</text>
</comment>
<feature type="compositionally biased region" description="Acidic residues" evidence="6">
    <location>
        <begin position="1466"/>
        <end position="1475"/>
    </location>
</feature>
<feature type="region of interest" description="Disordered" evidence="6">
    <location>
        <begin position="37"/>
        <end position="62"/>
    </location>
</feature>
<dbReference type="GO" id="GO:0005886">
    <property type="term" value="C:plasma membrane"/>
    <property type="evidence" value="ECO:0007669"/>
    <property type="project" value="InterPro"/>
</dbReference>
<feature type="transmembrane region" description="Helical" evidence="7">
    <location>
        <begin position="387"/>
        <end position="408"/>
    </location>
</feature>
<evidence type="ECO:0000256" key="5">
    <source>
        <dbReference type="ARBA" id="ARBA00023136"/>
    </source>
</evidence>
<keyword evidence="4 7" id="KW-1133">Transmembrane helix</keyword>
<evidence type="ECO:0000313" key="9">
    <source>
        <dbReference type="Proteomes" id="UP000887569"/>
    </source>
</evidence>
<keyword evidence="9" id="KW-1185">Reference proteome</keyword>
<evidence type="ECO:0000256" key="3">
    <source>
        <dbReference type="ARBA" id="ARBA00022692"/>
    </source>
</evidence>
<dbReference type="InterPro" id="IPR038900">
    <property type="entry name" value="TMC"/>
</dbReference>
<evidence type="ECO:0000313" key="10">
    <source>
        <dbReference type="WBParaSite" id="PgR039_g082_t03"/>
    </source>
</evidence>
<accession>A0A915BGQ5</accession>
<keyword evidence="5 7" id="KW-0472">Membrane</keyword>
<sequence length="1662" mass="187005">MEDGQSGAQVLPAALLERPSVRRTSVFSDLMTIFRRSTSSGPSHHHKLYHARRPSDKDRDAGFIPESEAFLGADASGAGAGVNGPGDDEEEGKPMTRQVLLDKIRQKKEVIGKLRCQPWSMNRKRRTLKLAQKYLEQHEPRVSKTHLYKEELKKRWRATCRWVDNIRIYLIPWEAKIKRIESHFGSVVSSYFTFLRWVVYINLIITMIVISFIVIPEVLADAAADEGRKNRTESRKVIPSKERIHADELQVVLHFDGYIKYSPLFYGYYANDEFVGASVREEFVGASVRYAVPLAYFIITLFIFGYSFFVILRKMAANARMSKLASGKTDQYIFNWKVFTGWDYTIGNPDTASNTVMAIMIKLRESIAECRIQAEKKFQVLLFLSRVFANAVILGMLAFSIYCISFAVQSSETVEKTGSLFTKNQVPTIVATITHVFPMIFDLIGKLERYHPRTALRAHLTRVLVLYVVNYLTLIIALFEKLDKIRGDEIMKILDGRQSLLRLRRQAREHIEILPLATPFVSRNFTSPAQAQDFLNKSITRFTEEQQPPGTTAVFNNATERTKRKTETSTATTKTITTKKNSPQRLTIEPQFGPVGLNNPNALLFNDTFPPGRRRFQTIKLGPTKLRVFTPPPTPPRPTLDTNVNTELGPDWRNLGRRPKTTHSPKIMASTTPTATVTHMPKATVAWTPRMTITHEPRTQSTRQSNRTTKVQSTTTKSSTPTTTTSKKADVTLMSSTMPTTMRIKLLPFTQISSTLQAKSTRQTPIEFMKTAATTALEKITSTASTVILRNKVTTTKPPTAAVTSSPPTSRETTPTTTLSSTNETFPRQAKTTMRPTLSTSTIADSDGANSSEKIIQDQFNKRKMIHQGRNRNVTVEPTTKNESRLKMIVLSPDEEPVEIPKNVTLVNLDNHDNDTYYEIGDSARITTEEAEMENHFCWETMIGQEIVKLVTMDLIITIASIFVIDFFRGLWIKYCSAWWCWDIETTFPEYGEFKVAENVLHIIYNQGLIWLGLFFAPLLPAINNIKLIVLMYIRGWACMTCNVPAREIFRASRSSNFYLLILLLWLLLCTLPVGYVIASKRPSSTCGPFAGHERFYNVVTKMLEGRMDAKVIGWLRYVASPGVVIPLLLLLMLIIYFLVSLVRGLREANNDLQQQLIHERTEEKKKIFELAGGGNKKKPTALDRTEKKKKIVTYLPLVEQKRREPWRAYNGLEHDSSVCVTDETVTVTTPSSNAPSPPLFLRAKQEVDLSEMLQERALPHVHHHSISSVEEEDHEMSVGPSGGLEGGTRRMTSAQSVAVAKSNVTDRADDWFNNEDVHDEQQYEVESNAVELATFDEIRDLIHPLTTSLNASSVSLAAFPKDADLSPVTVVFPTPTLASAGSRRSSKRFSYISIYESPHDESQLTRSIRSVATLLRNESTGMLRLHESAINGTSKQRRSSAYQQPSMHRSLDPIIAADREKEIEEECANAEDNESQSSSKPTEVPSQRSVSSAKKFEPKVTATEFLPWPSIDEMRERRSKLQPLLPQTSSTSSRPSRRTSPPKRIRTIEGSPTKDETPAASSKQRKFRISVSPTRRLQTDLSGSDTDTSTGKRRFLIKQEILPGSMASVATTDTTRTAATNNKSGTSSSRAPRVQFGDDDSPLIEAGTDMEPKGSCSPLEK</sequence>
<feature type="region of interest" description="Disordered" evidence="6">
    <location>
        <begin position="1610"/>
        <end position="1662"/>
    </location>
</feature>
<comment type="subcellular location">
    <subcellularLocation>
        <location evidence="1">Membrane</location>
        <topology evidence="1">Multi-pass membrane protein</topology>
    </subcellularLocation>
</comment>
<keyword evidence="3 7" id="KW-0812">Transmembrane</keyword>